<dbReference type="InterPro" id="IPR009739">
    <property type="entry name" value="LprI-like_N"/>
</dbReference>
<organism evidence="4 5">
    <name type="scientific">Paraburkholderia fungorum</name>
    <dbReference type="NCBI Taxonomy" id="134537"/>
    <lineage>
        <taxon>Bacteria</taxon>
        <taxon>Pseudomonadati</taxon>
        <taxon>Pseudomonadota</taxon>
        <taxon>Betaproteobacteria</taxon>
        <taxon>Burkholderiales</taxon>
        <taxon>Burkholderiaceae</taxon>
        <taxon>Paraburkholderia</taxon>
    </lineage>
</organism>
<dbReference type="PANTHER" id="PTHR37549:SF1">
    <property type="entry name" value="LIPOPROTEIN LPRI"/>
    <property type="match status" value="1"/>
</dbReference>
<keyword evidence="2" id="KW-0812">Transmembrane</keyword>
<keyword evidence="2" id="KW-0472">Membrane</keyword>
<evidence type="ECO:0000313" key="5">
    <source>
        <dbReference type="Proteomes" id="UP001246473"/>
    </source>
</evidence>
<evidence type="ECO:0000313" key="4">
    <source>
        <dbReference type="EMBL" id="MDT8837799.1"/>
    </source>
</evidence>
<feature type="compositionally biased region" description="Polar residues" evidence="1">
    <location>
        <begin position="147"/>
        <end position="156"/>
    </location>
</feature>
<proteinExistence type="predicted"/>
<feature type="transmembrane region" description="Helical" evidence="2">
    <location>
        <begin position="78"/>
        <end position="98"/>
    </location>
</feature>
<reference evidence="4" key="1">
    <citation type="submission" date="2022-08" db="EMBL/GenBank/DDBJ databases">
        <authorList>
            <person name="Kim S.-J."/>
        </authorList>
    </citation>
    <scope>NUCLEOTIDE SEQUENCE</scope>
    <source>
        <strain evidence="4">KJ</strain>
    </source>
</reference>
<evidence type="ECO:0000256" key="2">
    <source>
        <dbReference type="SAM" id="Phobius"/>
    </source>
</evidence>
<dbReference type="InterPro" id="IPR052755">
    <property type="entry name" value="Lysozyme_Inhibitor_LprI"/>
</dbReference>
<gene>
    <name evidence="4" type="ORF">ParKJ_10280</name>
</gene>
<name>A0AAP5Q8Z8_9BURK</name>
<evidence type="ECO:0000259" key="3">
    <source>
        <dbReference type="Pfam" id="PF07007"/>
    </source>
</evidence>
<dbReference type="Proteomes" id="UP001246473">
    <property type="component" value="Unassembled WGS sequence"/>
</dbReference>
<sequence>MQEWVRQRERDELRQLQIQQIRRKEWRAQEAQNSKDAGDMALLLGVGALFLLAVVCLPLFLLFVGVKWLTKGGWIKRVFSLIFIPTGVFGLIYIYWFAYGCVYIPGTPTIRYVAAEALQRTFHVSNGDAAKGGTSVEPVQLQRMTPTAAVSTGQAPRSTEASSSRESAKALPSPEMQPTPASPVARAASDDAANVAPIAASFDCAKASSPIEHLICSTPATGDADRRLAAAYSAARAKSSDPAALRADQRNWMNSERDACSDAVCLLTVTEARIQKLSAM</sequence>
<dbReference type="GO" id="GO:0005576">
    <property type="term" value="C:extracellular region"/>
    <property type="evidence" value="ECO:0007669"/>
    <property type="project" value="TreeGrafter"/>
</dbReference>
<feature type="domain" description="Lysozyme inhibitor LprI-like N-terminal" evidence="3">
    <location>
        <begin position="204"/>
        <end position="277"/>
    </location>
</feature>
<feature type="transmembrane region" description="Helical" evidence="2">
    <location>
        <begin position="40"/>
        <end position="66"/>
    </location>
</feature>
<protein>
    <submittedName>
        <fullName evidence="4">Lysozyme inhibitor LprI family protein</fullName>
    </submittedName>
</protein>
<dbReference type="PANTHER" id="PTHR37549">
    <property type="entry name" value="LIPOPROTEIN LPRI"/>
    <property type="match status" value="1"/>
</dbReference>
<dbReference type="EMBL" id="JANSLM010000003">
    <property type="protein sequence ID" value="MDT8837799.1"/>
    <property type="molecule type" value="Genomic_DNA"/>
</dbReference>
<keyword evidence="2" id="KW-1133">Transmembrane helix</keyword>
<evidence type="ECO:0000256" key="1">
    <source>
        <dbReference type="SAM" id="MobiDB-lite"/>
    </source>
</evidence>
<comment type="caution">
    <text evidence="4">The sequence shown here is derived from an EMBL/GenBank/DDBJ whole genome shotgun (WGS) entry which is preliminary data.</text>
</comment>
<dbReference type="Pfam" id="PF07007">
    <property type="entry name" value="LprI"/>
    <property type="match status" value="1"/>
</dbReference>
<dbReference type="AlphaFoldDB" id="A0AAP5Q8Z8"/>
<accession>A0AAP5Q8Z8</accession>
<dbReference type="Gene3D" id="1.20.1270.180">
    <property type="match status" value="1"/>
</dbReference>
<dbReference type="RefSeq" id="WP_315696875.1">
    <property type="nucleotide sequence ID" value="NZ_JANSLM010000003.1"/>
</dbReference>
<feature type="region of interest" description="Disordered" evidence="1">
    <location>
        <begin position="147"/>
        <end position="188"/>
    </location>
</feature>